<keyword evidence="2" id="KW-1185">Reference proteome</keyword>
<gene>
    <name evidence="1" type="ORF">KZ829_40220</name>
</gene>
<protein>
    <submittedName>
        <fullName evidence="1">Uncharacterized protein</fullName>
    </submittedName>
</protein>
<sequence length="45" mass="4402">MAGPPDVLRILGPEVAVHGAAFASAALNPVTAFAADSVMPPAPFG</sequence>
<evidence type="ECO:0000313" key="2">
    <source>
        <dbReference type="Proteomes" id="UP001519863"/>
    </source>
</evidence>
<evidence type="ECO:0000313" key="1">
    <source>
        <dbReference type="EMBL" id="MBW6439972.1"/>
    </source>
</evidence>
<organism evidence="1 2">
    <name type="scientific">Actinoplanes hulinensis</name>
    <dbReference type="NCBI Taxonomy" id="1144547"/>
    <lineage>
        <taxon>Bacteria</taxon>
        <taxon>Bacillati</taxon>
        <taxon>Actinomycetota</taxon>
        <taxon>Actinomycetes</taxon>
        <taxon>Micromonosporales</taxon>
        <taxon>Micromonosporaceae</taxon>
        <taxon>Actinoplanes</taxon>
    </lineage>
</organism>
<accession>A0ABS7BGN7</accession>
<dbReference type="RefSeq" id="WP_220149095.1">
    <property type="nucleotide sequence ID" value="NZ_JAHXZI010000034.1"/>
</dbReference>
<name>A0ABS7BGN7_9ACTN</name>
<proteinExistence type="predicted"/>
<comment type="caution">
    <text evidence="1">The sequence shown here is derived from an EMBL/GenBank/DDBJ whole genome shotgun (WGS) entry which is preliminary data.</text>
</comment>
<dbReference type="Proteomes" id="UP001519863">
    <property type="component" value="Unassembled WGS sequence"/>
</dbReference>
<dbReference type="EMBL" id="JAHXZI010000034">
    <property type="protein sequence ID" value="MBW6439972.1"/>
    <property type="molecule type" value="Genomic_DNA"/>
</dbReference>
<reference evidence="1 2" key="1">
    <citation type="journal article" date="2013" name="Antonie Van Leeuwenhoek">
        <title>Actinoplanes hulinensis sp. nov., a novel actinomycete isolated from soybean root (Glycine max (L.) Merr).</title>
        <authorList>
            <person name="Shen Y."/>
            <person name="Liu C."/>
            <person name="Wang X."/>
            <person name="Zhao J."/>
            <person name="Jia F."/>
            <person name="Zhang Y."/>
            <person name="Wang L."/>
            <person name="Yang D."/>
            <person name="Xiang W."/>
        </authorList>
    </citation>
    <scope>NUCLEOTIDE SEQUENCE [LARGE SCALE GENOMIC DNA]</scope>
    <source>
        <strain evidence="1 2">NEAU-M9</strain>
    </source>
</reference>